<dbReference type="SUPFAM" id="SSF50494">
    <property type="entry name" value="Trypsin-like serine proteases"/>
    <property type="match status" value="1"/>
</dbReference>
<reference evidence="4" key="2">
    <citation type="submission" date="2014-07" db="EMBL/GenBank/DDBJ databases">
        <authorList>
            <person name="Hull J."/>
        </authorList>
    </citation>
    <scope>NUCLEOTIDE SEQUENCE</scope>
</reference>
<feature type="domain" description="Peptidase S1" evidence="3">
    <location>
        <begin position="1"/>
        <end position="268"/>
    </location>
</feature>
<dbReference type="GO" id="GO:0004252">
    <property type="term" value="F:serine-type endopeptidase activity"/>
    <property type="evidence" value="ECO:0007669"/>
    <property type="project" value="InterPro"/>
</dbReference>
<dbReference type="InterPro" id="IPR043504">
    <property type="entry name" value="Peptidase_S1_PA_chymotrypsin"/>
</dbReference>
<dbReference type="GO" id="GO:0006508">
    <property type="term" value="P:proteolysis"/>
    <property type="evidence" value="ECO:0007669"/>
    <property type="project" value="UniProtKB-KW"/>
</dbReference>
<dbReference type="AlphaFoldDB" id="A0A0A9WRU2"/>
<feature type="non-terminal residue" evidence="4">
    <location>
        <position position="1"/>
    </location>
</feature>
<protein>
    <submittedName>
        <fullName evidence="4">Trypsin-like protease</fullName>
    </submittedName>
</protein>
<dbReference type="InterPro" id="IPR051487">
    <property type="entry name" value="Ser/Thr_Proteases_Immune/Dev"/>
</dbReference>
<dbReference type="InterPro" id="IPR001254">
    <property type="entry name" value="Trypsin_dom"/>
</dbReference>
<comment type="similarity">
    <text evidence="2">Belongs to the peptidase S1 family. CLIP subfamily.</text>
</comment>
<name>A0A0A9WRU2_LYGHE</name>
<dbReference type="EMBL" id="GBHO01033493">
    <property type="protein sequence ID" value="JAG10111.1"/>
    <property type="molecule type" value="Transcribed_RNA"/>
</dbReference>
<keyword evidence="4" id="KW-0378">Hydrolase</keyword>
<dbReference type="Pfam" id="PF00089">
    <property type="entry name" value="Trypsin"/>
    <property type="match status" value="1"/>
</dbReference>
<dbReference type="PANTHER" id="PTHR24256">
    <property type="entry name" value="TRYPTASE-RELATED"/>
    <property type="match status" value="1"/>
</dbReference>
<evidence type="ECO:0000256" key="1">
    <source>
        <dbReference type="ARBA" id="ARBA00023157"/>
    </source>
</evidence>
<evidence type="ECO:0000259" key="3">
    <source>
        <dbReference type="PROSITE" id="PS50240"/>
    </source>
</evidence>
<evidence type="ECO:0000313" key="4">
    <source>
        <dbReference type="EMBL" id="JAG10111.1"/>
    </source>
</evidence>
<gene>
    <name evidence="4" type="primary">TRYP_10</name>
    <name evidence="4" type="ORF">CM83_98812</name>
</gene>
<evidence type="ECO:0000256" key="2">
    <source>
        <dbReference type="ARBA" id="ARBA00024195"/>
    </source>
</evidence>
<organism evidence="4">
    <name type="scientific">Lygus hesperus</name>
    <name type="common">Western plant bug</name>
    <dbReference type="NCBI Taxonomy" id="30085"/>
    <lineage>
        <taxon>Eukaryota</taxon>
        <taxon>Metazoa</taxon>
        <taxon>Ecdysozoa</taxon>
        <taxon>Arthropoda</taxon>
        <taxon>Hexapoda</taxon>
        <taxon>Insecta</taxon>
        <taxon>Pterygota</taxon>
        <taxon>Neoptera</taxon>
        <taxon>Paraneoptera</taxon>
        <taxon>Hemiptera</taxon>
        <taxon>Heteroptera</taxon>
        <taxon>Panheteroptera</taxon>
        <taxon>Cimicomorpha</taxon>
        <taxon>Miridae</taxon>
        <taxon>Mirini</taxon>
        <taxon>Lygus</taxon>
    </lineage>
</organism>
<dbReference type="InterPro" id="IPR009003">
    <property type="entry name" value="Peptidase_S1_PA"/>
</dbReference>
<accession>A0A0A9WRU2</accession>
<keyword evidence="1" id="KW-1015">Disulfide bond</keyword>
<dbReference type="PROSITE" id="PS50240">
    <property type="entry name" value="TRYPSIN_DOM"/>
    <property type="match status" value="1"/>
</dbReference>
<sequence length="271" mass="30239">HFVSSCTIIQTTWVVTSADNLNRKFPGTEKSFFQFQYEMRVVAGSGKRIQKGANTNQVKTVLRIFVGNLTNVFNPNDFTYVINPQNLSNIVSDVYGISMGVSLLELSSPLKWSIYVSPAPFVNMGSADSMASKIKSFRERLEEKPLDQTPCVVAGYSKFSNSMVKTEVAYVPDQACKEAYCIHDPANCLVYPKAEFLMCYKSLQFVDLCPSDRGAAVYCENFDKDKKMQVVGILTTAINCGAKNLPCLYTSVEMVARLFKRAARRDFEPGP</sequence>
<proteinExistence type="inferred from homology"/>
<dbReference type="Gene3D" id="2.40.10.10">
    <property type="entry name" value="Trypsin-like serine proteases"/>
    <property type="match status" value="1"/>
</dbReference>
<keyword evidence="4" id="KW-0645">Protease</keyword>
<reference evidence="4" key="1">
    <citation type="journal article" date="2014" name="PLoS ONE">
        <title>Transcriptome-Based Identification of ABC Transporters in the Western Tarnished Plant Bug Lygus hesperus.</title>
        <authorList>
            <person name="Hull J.J."/>
            <person name="Chaney K."/>
            <person name="Geib S.M."/>
            <person name="Fabrick J.A."/>
            <person name="Brent C.S."/>
            <person name="Walsh D."/>
            <person name="Lavine L.C."/>
        </authorList>
    </citation>
    <scope>NUCLEOTIDE SEQUENCE</scope>
</reference>